<dbReference type="GO" id="GO:0003677">
    <property type="term" value="F:DNA binding"/>
    <property type="evidence" value="ECO:0007669"/>
    <property type="project" value="InterPro"/>
</dbReference>
<evidence type="ECO:0000256" key="1">
    <source>
        <dbReference type="ARBA" id="ARBA00010641"/>
    </source>
</evidence>
<comment type="similarity">
    <text evidence="1">Belongs to the sigma-70 factor family. ECF subfamily.</text>
</comment>
<evidence type="ECO:0000256" key="2">
    <source>
        <dbReference type="ARBA" id="ARBA00023015"/>
    </source>
</evidence>
<dbReference type="EMBL" id="UHID01000006">
    <property type="protein sequence ID" value="SUP57316.1"/>
    <property type="molecule type" value="Genomic_DNA"/>
</dbReference>
<keyword evidence="2" id="KW-0805">Transcription regulation</keyword>
<protein>
    <submittedName>
        <fullName evidence="9">RNA polymerase sigma factor</fullName>
    </submittedName>
</protein>
<dbReference type="Pfam" id="PF08281">
    <property type="entry name" value="Sigma70_r4_2"/>
    <property type="match status" value="1"/>
</dbReference>
<keyword evidence="6" id="KW-1133">Transmembrane helix</keyword>
<dbReference type="InterPro" id="IPR036388">
    <property type="entry name" value="WH-like_DNA-bd_sf"/>
</dbReference>
<feature type="region of interest" description="Disordered" evidence="5">
    <location>
        <begin position="110"/>
        <end position="141"/>
    </location>
</feature>
<feature type="region of interest" description="Disordered" evidence="5">
    <location>
        <begin position="1"/>
        <end position="29"/>
    </location>
</feature>
<dbReference type="Gene3D" id="1.10.10.10">
    <property type="entry name" value="Winged helix-like DNA-binding domain superfamily/Winged helix DNA-binding domain"/>
    <property type="match status" value="1"/>
</dbReference>
<dbReference type="GO" id="GO:0016987">
    <property type="term" value="F:sigma factor activity"/>
    <property type="evidence" value="ECO:0007669"/>
    <property type="project" value="UniProtKB-KW"/>
</dbReference>
<dbReference type="GO" id="GO:0006352">
    <property type="term" value="P:DNA-templated transcription initiation"/>
    <property type="evidence" value="ECO:0007669"/>
    <property type="project" value="InterPro"/>
</dbReference>
<accession>A0A380NYU7</accession>
<evidence type="ECO:0000256" key="6">
    <source>
        <dbReference type="SAM" id="Phobius"/>
    </source>
</evidence>
<dbReference type="RefSeq" id="WP_115068776.1">
    <property type="nucleotide sequence ID" value="NZ_UHID01000006.1"/>
</dbReference>
<feature type="region of interest" description="Disordered" evidence="5">
    <location>
        <begin position="352"/>
        <end position="394"/>
    </location>
</feature>
<reference evidence="9 10" key="1">
    <citation type="submission" date="2018-06" db="EMBL/GenBank/DDBJ databases">
        <authorList>
            <consortium name="Pathogen Informatics"/>
            <person name="Doyle S."/>
        </authorList>
    </citation>
    <scope>NUCLEOTIDE SEQUENCE [LARGE SCALE GENOMIC DNA]</scope>
    <source>
        <strain evidence="9 10">NCTC7807</strain>
    </source>
</reference>
<keyword evidence="3" id="KW-0731">Sigma factor</keyword>
<evidence type="ECO:0000313" key="9">
    <source>
        <dbReference type="EMBL" id="SUP57316.1"/>
    </source>
</evidence>
<feature type="region of interest" description="Disordered" evidence="5">
    <location>
        <begin position="490"/>
        <end position="578"/>
    </location>
</feature>
<sequence length="578" mass="59663">MSSRTDRPTHPAGGPRAHRAPAFRKAGTQAPAAVTAAEEKGDAAHLDGLFTYCLAILHDHDLAHAALAEVVALATRHGSRPARGPAGRRAWLYALARWVCRRELAETEAGRAPAHAAGHTTPAGEPDAAGPGGHHRDPDRRRAAELARLAWPEAAGTSPEQREALELSVRHGLTTEEIAAVLGADPGATRALLAAAFCEVERTRAALSVVERGTCPSVARLTGDRRVLLSAALRTELVRHVDDCPRCRRAAERAEAAAPWPGTARPVPGPLPLVAPDRSALAAAFPAGARPYRVVRTSPRFNRAGFPMDPRDRAARRERMRARAVTTTLVATVVAAPVLALWAAYRGAPLTGEAQDGRPVAASESGDPDVTHGPGADGHYENTGSTRPTDRPDVSVEVTAPGVPPEGPDQGALTVEARHTRGGTLVTLTATGGTSVDWSARAGSAWLGLSRTSGTLAPGETVTLRVFVHAEREPRGHWSARVAIGPHGAVVTVRGHGGTPGRPGPPGTAPPGTGAPGPTDPGTPRPTDPGPSDPGPTDPGPTDPEPSDPGPIPSAPDPTEPDPPDPGPTDPGDGETGG</sequence>
<feature type="compositionally biased region" description="Pro residues" evidence="5">
    <location>
        <begin position="518"/>
        <end position="558"/>
    </location>
</feature>
<dbReference type="SUPFAM" id="SSF88659">
    <property type="entry name" value="Sigma3 and sigma4 domains of RNA polymerase sigma factors"/>
    <property type="match status" value="1"/>
</dbReference>
<gene>
    <name evidence="9" type="ORF">NCTC7807_03110</name>
</gene>
<evidence type="ECO:0000313" key="10">
    <source>
        <dbReference type="Proteomes" id="UP000254150"/>
    </source>
</evidence>
<dbReference type="InterPro" id="IPR013249">
    <property type="entry name" value="RNA_pol_sigma70_r4_t2"/>
</dbReference>
<evidence type="ECO:0000256" key="3">
    <source>
        <dbReference type="ARBA" id="ARBA00023082"/>
    </source>
</evidence>
<feature type="domain" description="RNA polymerase sigma factor 70 region 4 type 2" evidence="7">
    <location>
        <begin position="158"/>
        <end position="196"/>
    </location>
</feature>
<dbReference type="Pfam" id="PF19190">
    <property type="entry name" value="BACON_2"/>
    <property type="match status" value="1"/>
</dbReference>
<organism evidence="9 10">
    <name type="scientific">Streptomyces griseus</name>
    <dbReference type="NCBI Taxonomy" id="1911"/>
    <lineage>
        <taxon>Bacteria</taxon>
        <taxon>Bacillati</taxon>
        <taxon>Actinomycetota</taxon>
        <taxon>Actinomycetes</taxon>
        <taxon>Kitasatosporales</taxon>
        <taxon>Streptomycetaceae</taxon>
        <taxon>Streptomyces</taxon>
    </lineage>
</organism>
<evidence type="ECO:0000256" key="5">
    <source>
        <dbReference type="SAM" id="MobiDB-lite"/>
    </source>
</evidence>
<evidence type="ECO:0000256" key="4">
    <source>
        <dbReference type="ARBA" id="ARBA00023163"/>
    </source>
</evidence>
<dbReference type="AlphaFoldDB" id="A0A380NYU7"/>
<proteinExistence type="inferred from homology"/>
<evidence type="ECO:0000259" key="8">
    <source>
        <dbReference type="Pfam" id="PF19190"/>
    </source>
</evidence>
<dbReference type="InterPro" id="IPR013324">
    <property type="entry name" value="RNA_pol_sigma_r3/r4-like"/>
</dbReference>
<evidence type="ECO:0000259" key="7">
    <source>
        <dbReference type="Pfam" id="PF08281"/>
    </source>
</evidence>
<dbReference type="Proteomes" id="UP000254150">
    <property type="component" value="Unassembled WGS sequence"/>
</dbReference>
<feature type="transmembrane region" description="Helical" evidence="6">
    <location>
        <begin position="324"/>
        <end position="345"/>
    </location>
</feature>
<keyword evidence="4" id="KW-0804">Transcription</keyword>
<dbReference type="InterPro" id="IPR024361">
    <property type="entry name" value="BACON"/>
</dbReference>
<keyword evidence="6" id="KW-0812">Transmembrane</keyword>
<feature type="compositionally biased region" description="Low complexity" evidence="5">
    <location>
        <begin position="110"/>
        <end position="129"/>
    </location>
</feature>
<name>A0A380NYU7_STRGR</name>
<feature type="domain" description="BACON" evidence="8">
    <location>
        <begin position="411"/>
        <end position="489"/>
    </location>
</feature>
<keyword evidence="6" id="KW-0472">Membrane</keyword>